<feature type="domain" description="Peptidase S1" evidence="3">
    <location>
        <begin position="27"/>
        <end position="230"/>
    </location>
</feature>
<proteinExistence type="predicted"/>
<dbReference type="InParanoid" id="A0A3Q1H6D1"/>
<feature type="signal peptide" evidence="2">
    <location>
        <begin position="1"/>
        <end position="18"/>
    </location>
</feature>
<evidence type="ECO:0000313" key="4">
    <source>
        <dbReference type="Ensembl" id="ENSATEP00000003887.2"/>
    </source>
</evidence>
<dbReference type="Gene3D" id="2.40.10.10">
    <property type="entry name" value="Trypsin-like serine proteases"/>
    <property type="match status" value="2"/>
</dbReference>
<evidence type="ECO:0000256" key="2">
    <source>
        <dbReference type="SAM" id="SignalP"/>
    </source>
</evidence>
<evidence type="ECO:0000313" key="5">
    <source>
        <dbReference type="Proteomes" id="UP000265040"/>
    </source>
</evidence>
<dbReference type="InterPro" id="IPR009003">
    <property type="entry name" value="Peptidase_S1_PA"/>
</dbReference>
<dbReference type="InterPro" id="IPR001314">
    <property type="entry name" value="Peptidase_S1A"/>
</dbReference>
<dbReference type="SMART" id="SM00020">
    <property type="entry name" value="Tryp_SPc"/>
    <property type="match status" value="1"/>
</dbReference>
<keyword evidence="2" id="KW-0732">Signal</keyword>
<dbReference type="SUPFAM" id="SSF50494">
    <property type="entry name" value="Trypsin-like serine proteases"/>
    <property type="match status" value="1"/>
</dbReference>
<dbReference type="GO" id="GO:0006508">
    <property type="term" value="P:proteolysis"/>
    <property type="evidence" value="ECO:0007669"/>
    <property type="project" value="InterPro"/>
</dbReference>
<evidence type="ECO:0000259" key="3">
    <source>
        <dbReference type="PROSITE" id="PS50240"/>
    </source>
</evidence>
<dbReference type="PANTHER" id="PTHR24271:SF50">
    <property type="match status" value="1"/>
</dbReference>
<dbReference type="PROSITE" id="PS00134">
    <property type="entry name" value="TRYPSIN_HIS"/>
    <property type="match status" value="1"/>
</dbReference>
<dbReference type="Pfam" id="PF00089">
    <property type="entry name" value="Trypsin"/>
    <property type="match status" value="1"/>
</dbReference>
<keyword evidence="1" id="KW-1015">Disulfide bond</keyword>
<dbReference type="InterPro" id="IPR018114">
    <property type="entry name" value="TRYPSIN_HIS"/>
</dbReference>
<dbReference type="GeneTree" id="ENSGT00390000009571"/>
<dbReference type="Proteomes" id="UP000265040">
    <property type="component" value="Chromosome 1"/>
</dbReference>
<organism evidence="4 5">
    <name type="scientific">Anabas testudineus</name>
    <name type="common">Climbing perch</name>
    <name type="synonym">Anthias testudineus</name>
    <dbReference type="NCBI Taxonomy" id="64144"/>
    <lineage>
        <taxon>Eukaryota</taxon>
        <taxon>Metazoa</taxon>
        <taxon>Chordata</taxon>
        <taxon>Craniata</taxon>
        <taxon>Vertebrata</taxon>
        <taxon>Euteleostomi</taxon>
        <taxon>Actinopterygii</taxon>
        <taxon>Neopterygii</taxon>
        <taxon>Teleostei</taxon>
        <taxon>Neoteleostei</taxon>
        <taxon>Acanthomorphata</taxon>
        <taxon>Anabantaria</taxon>
        <taxon>Anabantiformes</taxon>
        <taxon>Anabantoidei</taxon>
        <taxon>Anabantidae</taxon>
        <taxon>Anabas</taxon>
    </lineage>
</organism>
<reference evidence="4" key="3">
    <citation type="submission" date="2025-09" db="UniProtKB">
        <authorList>
            <consortium name="Ensembl"/>
        </authorList>
    </citation>
    <scope>IDENTIFICATION</scope>
</reference>
<dbReference type="Ensembl" id="ENSATET00000003921.2">
    <property type="protein sequence ID" value="ENSATEP00000003887.2"/>
    <property type="gene ID" value="ENSATEG00000002721.2"/>
</dbReference>
<feature type="chain" id="PRO_5030822858" description="Peptidase S1 domain-containing protein" evidence="2">
    <location>
        <begin position="19"/>
        <end position="236"/>
    </location>
</feature>
<protein>
    <recommendedName>
        <fullName evidence="3">Peptidase S1 domain-containing protein</fullName>
    </recommendedName>
</protein>
<dbReference type="PROSITE" id="PS50240">
    <property type="entry name" value="TRYPSIN_DOM"/>
    <property type="match status" value="1"/>
</dbReference>
<dbReference type="InterPro" id="IPR001254">
    <property type="entry name" value="Trypsin_dom"/>
</dbReference>
<reference evidence="4" key="1">
    <citation type="submission" date="2021-04" db="EMBL/GenBank/DDBJ databases">
        <authorList>
            <consortium name="Wellcome Sanger Institute Data Sharing"/>
        </authorList>
    </citation>
    <scope>NUCLEOTIDE SEQUENCE [LARGE SCALE GENOMIC DNA]</scope>
</reference>
<dbReference type="STRING" id="64144.ENSATEP00000003887"/>
<dbReference type="OrthoDB" id="6380398at2759"/>
<dbReference type="PRINTS" id="PR00722">
    <property type="entry name" value="CHYMOTRYPSIN"/>
</dbReference>
<dbReference type="GO" id="GO:0004252">
    <property type="term" value="F:serine-type endopeptidase activity"/>
    <property type="evidence" value="ECO:0007669"/>
    <property type="project" value="InterPro"/>
</dbReference>
<sequence>MMHMFKLLLLSSLCVTMSTTVDLQKRITGGQTCGQNERRYHVKVSGFADGAFSCGGSLISDQWILTAAHCKFPDMYAVLGVHSGTITIEKITEPPVIFKDKDDNNNDRTHDLMLLKLPSPTKIKPVGLPDCKSIQITCTWNTLQCLDMEVVDCQNLQNSQNQASYQHLFCAKTPKVDISKGDIGGGVVYKDRIYSVITFSGANKHASVEPIVFMNICHEPFLKWITEKTKTVKENN</sequence>
<accession>A0A3Q1H6D1</accession>
<evidence type="ECO:0000256" key="1">
    <source>
        <dbReference type="ARBA" id="ARBA00023157"/>
    </source>
</evidence>
<dbReference type="AlphaFoldDB" id="A0A3Q1H6D1"/>
<keyword evidence="5" id="KW-1185">Reference proteome</keyword>
<name>A0A3Q1H6D1_ANATE</name>
<dbReference type="PANTHER" id="PTHR24271">
    <property type="entry name" value="KALLIKREIN-RELATED"/>
    <property type="match status" value="1"/>
</dbReference>
<dbReference type="InterPro" id="IPR043504">
    <property type="entry name" value="Peptidase_S1_PA_chymotrypsin"/>
</dbReference>
<reference evidence="4" key="2">
    <citation type="submission" date="2025-08" db="UniProtKB">
        <authorList>
            <consortium name="Ensembl"/>
        </authorList>
    </citation>
    <scope>IDENTIFICATION</scope>
</reference>